<comment type="similarity">
    <text evidence="2 8">Belongs to the 4-toluene sulfonate uptake permease (TSUP) (TC 2.A.102) family.</text>
</comment>
<feature type="transmembrane region" description="Helical" evidence="8">
    <location>
        <begin position="139"/>
        <end position="162"/>
    </location>
</feature>
<feature type="transmembrane region" description="Helical" evidence="8">
    <location>
        <begin position="169"/>
        <end position="187"/>
    </location>
</feature>
<keyword evidence="7 8" id="KW-0472">Membrane</keyword>
<comment type="caution">
    <text evidence="9">The sequence shown here is derived from an EMBL/GenBank/DDBJ whole genome shotgun (WGS) entry which is preliminary data.</text>
</comment>
<accession>A0ABV3SEI4</accession>
<dbReference type="PANTHER" id="PTHR30269:SF32">
    <property type="entry name" value="MEMBRANE TRANSPORTER PROTEIN-RELATED"/>
    <property type="match status" value="1"/>
</dbReference>
<feature type="transmembrane region" description="Helical" evidence="8">
    <location>
        <begin position="101"/>
        <end position="119"/>
    </location>
</feature>
<protein>
    <recommendedName>
        <fullName evidence="8">Probable membrane transporter protein</fullName>
    </recommendedName>
</protein>
<sequence>MSIELIAEILVIAVCLAGGGILKGATGAGAPILAVPALAAFFDVRFAVIVMLAPNLLTNAWQAWRFRSRLLPGRFLAPFLIGGVGGAALGTLALKSLDAGILSLGVAIAVAVYVVLRLARPHWQLPMRTGEWLSAPAGAAAGILQGAAGLSAPISITFLNALRLPRETFIATISTLFVTFSLIQIGVAEATGLIHPGEVFYSLFALLPVSLAMPLGARLAGRMSPQALDRVILAILAVLAIKLLFDALA</sequence>
<reference evidence="9 10" key="1">
    <citation type="submission" date="2024-05" db="EMBL/GenBank/DDBJ databases">
        <authorList>
            <person name="Jiang F."/>
        </authorList>
    </citation>
    <scope>NUCLEOTIDE SEQUENCE [LARGE SCALE GENOMIC DNA]</scope>
    <source>
        <strain evidence="9 10">LZ166</strain>
    </source>
</reference>
<evidence type="ECO:0000256" key="7">
    <source>
        <dbReference type="ARBA" id="ARBA00023136"/>
    </source>
</evidence>
<keyword evidence="10" id="KW-1185">Reference proteome</keyword>
<dbReference type="InterPro" id="IPR002781">
    <property type="entry name" value="TM_pro_TauE-like"/>
</dbReference>
<dbReference type="InterPro" id="IPR052017">
    <property type="entry name" value="TSUP"/>
</dbReference>
<keyword evidence="4 8" id="KW-1003">Cell membrane</keyword>
<feature type="transmembrane region" description="Helical" evidence="8">
    <location>
        <begin position="32"/>
        <end position="55"/>
    </location>
</feature>
<dbReference type="EMBL" id="JBDPGJ010000001">
    <property type="protein sequence ID" value="MEX0405139.1"/>
    <property type="molecule type" value="Genomic_DNA"/>
</dbReference>
<dbReference type="PANTHER" id="PTHR30269">
    <property type="entry name" value="TRANSMEMBRANE PROTEIN YFCA"/>
    <property type="match status" value="1"/>
</dbReference>
<keyword evidence="3" id="KW-0813">Transport</keyword>
<evidence type="ECO:0000256" key="8">
    <source>
        <dbReference type="RuleBase" id="RU363041"/>
    </source>
</evidence>
<evidence type="ECO:0000256" key="1">
    <source>
        <dbReference type="ARBA" id="ARBA00004651"/>
    </source>
</evidence>
<keyword evidence="6 8" id="KW-1133">Transmembrane helix</keyword>
<evidence type="ECO:0000256" key="5">
    <source>
        <dbReference type="ARBA" id="ARBA00022692"/>
    </source>
</evidence>
<feature type="transmembrane region" description="Helical" evidence="8">
    <location>
        <begin position="75"/>
        <end position="94"/>
    </location>
</feature>
<evidence type="ECO:0000313" key="9">
    <source>
        <dbReference type="EMBL" id="MEX0405139.1"/>
    </source>
</evidence>
<organism evidence="9 10">
    <name type="scientific">Aquibium pacificus</name>
    <dbReference type="NCBI Taxonomy" id="3153579"/>
    <lineage>
        <taxon>Bacteria</taxon>
        <taxon>Pseudomonadati</taxon>
        <taxon>Pseudomonadota</taxon>
        <taxon>Alphaproteobacteria</taxon>
        <taxon>Hyphomicrobiales</taxon>
        <taxon>Phyllobacteriaceae</taxon>
        <taxon>Aquibium</taxon>
    </lineage>
</organism>
<feature type="transmembrane region" description="Helical" evidence="8">
    <location>
        <begin position="199"/>
        <end position="220"/>
    </location>
</feature>
<evidence type="ECO:0000256" key="4">
    <source>
        <dbReference type="ARBA" id="ARBA00022475"/>
    </source>
</evidence>
<dbReference type="Proteomes" id="UP001556692">
    <property type="component" value="Unassembled WGS sequence"/>
</dbReference>
<keyword evidence="5 8" id="KW-0812">Transmembrane</keyword>
<feature type="transmembrane region" description="Helical" evidence="8">
    <location>
        <begin position="227"/>
        <end position="245"/>
    </location>
</feature>
<dbReference type="RefSeq" id="WP_367952988.1">
    <property type="nucleotide sequence ID" value="NZ_JBDPGJ010000001.1"/>
</dbReference>
<evidence type="ECO:0000256" key="3">
    <source>
        <dbReference type="ARBA" id="ARBA00022448"/>
    </source>
</evidence>
<evidence type="ECO:0000256" key="6">
    <source>
        <dbReference type="ARBA" id="ARBA00022989"/>
    </source>
</evidence>
<feature type="transmembrane region" description="Helical" evidence="8">
    <location>
        <begin position="6"/>
        <end position="25"/>
    </location>
</feature>
<gene>
    <name evidence="9" type="ORF">ABGN05_05625</name>
</gene>
<evidence type="ECO:0000313" key="10">
    <source>
        <dbReference type="Proteomes" id="UP001556692"/>
    </source>
</evidence>
<proteinExistence type="inferred from homology"/>
<evidence type="ECO:0000256" key="2">
    <source>
        <dbReference type="ARBA" id="ARBA00009142"/>
    </source>
</evidence>
<name>A0ABV3SEI4_9HYPH</name>
<comment type="subcellular location">
    <subcellularLocation>
        <location evidence="1 8">Cell membrane</location>
        <topology evidence="1 8">Multi-pass membrane protein</topology>
    </subcellularLocation>
</comment>
<dbReference type="Pfam" id="PF01925">
    <property type="entry name" value="TauE"/>
    <property type="match status" value="1"/>
</dbReference>